<comment type="caution">
    <text evidence="3">The sequence shown here is derived from an EMBL/GenBank/DDBJ whole genome shotgun (WGS) entry which is preliminary data.</text>
</comment>
<dbReference type="InterPro" id="IPR020568">
    <property type="entry name" value="Ribosomal_Su5_D2-typ_SF"/>
</dbReference>
<sequence>MITRVHSATLLGVDARQVDIEIDFAVGLPAFHLVGLPDNAVRESRLRVQAAIENLTLEFPVDRRVTVNLAPANIRKDGTAFDLPIALAILRAQGVVPPRDDAPRLKDYLVAGELALDGRVRPIRGALAMAILARDMGLKGVMVPQENAAEAAVVRSVDVLGIEHLSELVALMQARAPKQPEAPGPHLLADPAPTVELDFSQVCGQLPARRALEVAAAGAHNVLMIGPPGSGKSMLARRLATILPQMSFEEALETTKIYSVTGRLPSHTPWIAERPFRAPHHTISEVGLVGGGSGVPRPGELSMAHNGVLFLDELPEFRRNSLETLRQPLENGQVTLTRSLVSLTFPADVMLVAAMNPCRCGHFGNPARRCSCSLDEIKRYRSRLSGPLLDRIDIHIGVPAVPYDELRRAKPSEASAAIRQRVQTARDRQRERLHLSGRHANSQMGPDQLRRYCALDEGCHRMLGQVVERLGLSARSCDRMLKVARTIADLAGSPNIEMPHLAEAIHYRSLDRPLDAQLAS</sequence>
<evidence type="ECO:0000313" key="4">
    <source>
        <dbReference type="Proteomes" id="UP000249169"/>
    </source>
</evidence>
<dbReference type="GO" id="GO:0006508">
    <property type="term" value="P:proteolysis"/>
    <property type="evidence" value="ECO:0007669"/>
    <property type="project" value="UniProtKB-KW"/>
</dbReference>
<reference evidence="3 4" key="1">
    <citation type="submission" date="2018-05" db="EMBL/GenBank/DDBJ databases">
        <title>Lujinxingia marina gen. nov. sp. nov., a new facultative anaerobic member of the class Deltaproteobacteria, and proposal of Lujinxingaceae fam. nov.</title>
        <authorList>
            <person name="Li C.-M."/>
        </authorList>
    </citation>
    <scope>NUCLEOTIDE SEQUENCE [LARGE SCALE GENOMIC DNA]</scope>
    <source>
        <strain evidence="3 4">B210</strain>
    </source>
</reference>
<dbReference type="RefSeq" id="WP_111730732.1">
    <property type="nucleotide sequence ID" value="NZ_QHKO01000007.1"/>
</dbReference>
<comment type="similarity">
    <text evidence="1">Belongs to the Mg-chelatase subunits D/I family. ComM subfamily.</text>
</comment>
<dbReference type="CDD" id="cd00009">
    <property type="entry name" value="AAA"/>
    <property type="match status" value="1"/>
</dbReference>
<name>A0A328C6K5_9DELT</name>
<dbReference type="NCBIfam" id="TIGR00368">
    <property type="entry name" value="YifB family Mg chelatase-like AAA ATPase"/>
    <property type="match status" value="1"/>
</dbReference>
<feature type="domain" description="AAA+ ATPase" evidence="2">
    <location>
        <begin position="218"/>
        <end position="402"/>
    </location>
</feature>
<dbReference type="Gene3D" id="3.40.50.300">
    <property type="entry name" value="P-loop containing nucleotide triphosphate hydrolases"/>
    <property type="match status" value="1"/>
</dbReference>
<dbReference type="InterPro" id="IPR045006">
    <property type="entry name" value="CHLI-like"/>
</dbReference>
<keyword evidence="4" id="KW-1185">Reference proteome</keyword>
<dbReference type="PANTHER" id="PTHR32039">
    <property type="entry name" value="MAGNESIUM-CHELATASE SUBUNIT CHLI"/>
    <property type="match status" value="1"/>
</dbReference>
<accession>A0A328C6K5</accession>
<dbReference type="Gene3D" id="3.30.230.10">
    <property type="match status" value="1"/>
</dbReference>
<evidence type="ECO:0000259" key="2">
    <source>
        <dbReference type="SMART" id="SM00382"/>
    </source>
</evidence>
<dbReference type="InterPro" id="IPR027417">
    <property type="entry name" value="P-loop_NTPase"/>
</dbReference>
<dbReference type="Pfam" id="PF01078">
    <property type="entry name" value="Mg_chelatase"/>
    <property type="match status" value="1"/>
</dbReference>
<dbReference type="InterPro" id="IPR004482">
    <property type="entry name" value="Mg_chelat-rel"/>
</dbReference>
<dbReference type="GO" id="GO:0005524">
    <property type="term" value="F:ATP binding"/>
    <property type="evidence" value="ECO:0007669"/>
    <property type="project" value="InterPro"/>
</dbReference>
<dbReference type="Pfam" id="PF13541">
    <property type="entry name" value="ChlI"/>
    <property type="match status" value="1"/>
</dbReference>
<dbReference type="SUPFAM" id="SSF54211">
    <property type="entry name" value="Ribosomal protein S5 domain 2-like"/>
    <property type="match status" value="1"/>
</dbReference>
<dbReference type="PANTHER" id="PTHR32039:SF7">
    <property type="entry name" value="COMPETENCE PROTEIN COMM"/>
    <property type="match status" value="1"/>
</dbReference>
<evidence type="ECO:0000313" key="3">
    <source>
        <dbReference type="EMBL" id="RAL21001.1"/>
    </source>
</evidence>
<proteinExistence type="inferred from homology"/>
<dbReference type="GO" id="GO:0008233">
    <property type="term" value="F:peptidase activity"/>
    <property type="evidence" value="ECO:0007669"/>
    <property type="project" value="UniProtKB-KW"/>
</dbReference>
<dbReference type="Proteomes" id="UP000249169">
    <property type="component" value="Unassembled WGS sequence"/>
</dbReference>
<dbReference type="InterPro" id="IPR000523">
    <property type="entry name" value="Mg_chelatse_chII-like_cat_dom"/>
</dbReference>
<keyword evidence="3" id="KW-0645">Protease</keyword>
<evidence type="ECO:0000256" key="1">
    <source>
        <dbReference type="ARBA" id="ARBA00006354"/>
    </source>
</evidence>
<dbReference type="EMBL" id="QHKO01000007">
    <property type="protein sequence ID" value="RAL21001.1"/>
    <property type="molecule type" value="Genomic_DNA"/>
</dbReference>
<dbReference type="Pfam" id="PF13335">
    <property type="entry name" value="Mg_chelatase_C"/>
    <property type="match status" value="1"/>
</dbReference>
<dbReference type="SUPFAM" id="SSF52540">
    <property type="entry name" value="P-loop containing nucleoside triphosphate hydrolases"/>
    <property type="match status" value="1"/>
</dbReference>
<dbReference type="AlphaFoldDB" id="A0A328C6K5"/>
<dbReference type="InterPro" id="IPR025158">
    <property type="entry name" value="Mg_chelat-rel_C"/>
</dbReference>
<gene>
    <name evidence="3" type="ORF">DL240_15130</name>
</gene>
<organism evidence="3 4">
    <name type="scientific">Lujinxingia litoralis</name>
    <dbReference type="NCBI Taxonomy" id="2211119"/>
    <lineage>
        <taxon>Bacteria</taxon>
        <taxon>Deltaproteobacteria</taxon>
        <taxon>Bradymonadales</taxon>
        <taxon>Lujinxingiaceae</taxon>
        <taxon>Lujinxingia</taxon>
    </lineage>
</organism>
<dbReference type="InterPro" id="IPR003593">
    <property type="entry name" value="AAA+_ATPase"/>
</dbReference>
<dbReference type="InterPro" id="IPR014721">
    <property type="entry name" value="Ribsml_uS5_D2-typ_fold_subgr"/>
</dbReference>
<keyword evidence="3" id="KW-0378">Hydrolase</keyword>
<dbReference type="SMART" id="SM00382">
    <property type="entry name" value="AAA"/>
    <property type="match status" value="1"/>
</dbReference>
<dbReference type="OrthoDB" id="9813147at2"/>
<protein>
    <submittedName>
        <fullName evidence="3">ATP-dependent protease</fullName>
    </submittedName>
</protein>